<keyword evidence="10 12" id="KW-0472">Membrane</keyword>
<dbReference type="Gene3D" id="2.170.130.10">
    <property type="entry name" value="TonB-dependent receptor, plug domain"/>
    <property type="match status" value="1"/>
</dbReference>
<comment type="subcellular location">
    <subcellularLocation>
        <location evidence="1 12">Cell outer membrane</location>
        <topology evidence="1 12">Multi-pass membrane protein</topology>
    </subcellularLocation>
</comment>
<keyword evidence="17" id="KW-1185">Reference proteome</keyword>
<evidence type="ECO:0000256" key="7">
    <source>
        <dbReference type="ARBA" id="ARBA00023004"/>
    </source>
</evidence>
<dbReference type="GO" id="GO:0009279">
    <property type="term" value="C:cell outer membrane"/>
    <property type="evidence" value="ECO:0007669"/>
    <property type="project" value="UniProtKB-SubCell"/>
</dbReference>
<dbReference type="PANTHER" id="PTHR32552:SF68">
    <property type="entry name" value="FERRICHROME OUTER MEMBRANE TRANSPORTER_PHAGE RECEPTOR"/>
    <property type="match status" value="1"/>
</dbReference>
<dbReference type="Pfam" id="PF07715">
    <property type="entry name" value="Plug"/>
    <property type="match status" value="1"/>
</dbReference>
<dbReference type="AlphaFoldDB" id="A0A2N0VLV3"/>
<dbReference type="PROSITE" id="PS52016">
    <property type="entry name" value="TONB_DEPENDENT_REC_3"/>
    <property type="match status" value="1"/>
</dbReference>
<dbReference type="SUPFAM" id="SSF49464">
    <property type="entry name" value="Carboxypeptidase regulatory domain-like"/>
    <property type="match status" value="1"/>
</dbReference>
<keyword evidence="5 12" id="KW-0812">Transmembrane</keyword>
<comment type="similarity">
    <text evidence="12 13">Belongs to the TonB-dependent receptor family.</text>
</comment>
<evidence type="ECO:0000256" key="5">
    <source>
        <dbReference type="ARBA" id="ARBA00022692"/>
    </source>
</evidence>
<name>A0A2N0VLV3_9BACT</name>
<dbReference type="InterPro" id="IPR037066">
    <property type="entry name" value="Plug_dom_sf"/>
</dbReference>
<evidence type="ECO:0000256" key="11">
    <source>
        <dbReference type="ARBA" id="ARBA00023237"/>
    </source>
</evidence>
<reference evidence="16 17" key="1">
    <citation type="submission" date="2017-11" db="EMBL/GenBank/DDBJ databases">
        <title>Rhodohalobacter 15182 sp. nov., isolated from a salt lake.</title>
        <authorList>
            <person name="Han S."/>
        </authorList>
    </citation>
    <scope>NUCLEOTIDE SEQUENCE [LARGE SCALE GENOMIC DNA]</scope>
    <source>
        <strain evidence="16 17">15182</strain>
    </source>
</reference>
<sequence length="823" mass="93616">MSFYLKLFSLIIPILFGTSLQSLSQTIEGRVTDGDTGEPLAGASILEVGTENGTSTDADGEFSLRLRESGYELRISFIGYQTQTVSFTETDSYLEIELTSQPVTAGEVFVNALRVDDSTPVAYSNISRDAIEIRNTGQDIPMLVSTSPSVVSASDAGAGIGYTNMRIRGVDQARINVTVNGIPMNDSESHGVFWVNMPDFASSTQNIQIQRGVGTSTHGASAFGATMNLQSALMRPDSYGEVDLGVGAYGTQKATVQLGSGLMDNGWQVEGRLSKIDSDGYIDRAESDLRSFYLSAARHGDRSLLKADVFSGQERTYQAWNGVPEPILENNPNQLENYITDLWLGQEEADRWRNSLGNRQFNEYTYEDQVDNYQQDHYQLHYSYKLTDNWTTNTSLHYTYGRGYFEQFREDDGLATYNIDPIEIGGETIEQSDLVRRRWLDNDFYGVIASNEYRLEDEWNLTIGGAYNEYDGDHFGEVIWAEFAGESQPGDRYYNNNGFKTDFNIYGKLNYYFSSSFNTYLDLQYRAVTYRFLGLRIDGNTGEVNDVTQRDRINFFNPKAGFVYRFADGQRAFASLSVGGKEPTRRDYVESTEESRPDPERLFDYELGYHGDFGRYSLGVNLYYMLYKDQLITTGEMNDVGNTVRENVPDSYRTGVELQLGARITNQFQWNGNLTFSQNKVNEYEYFLDDFDQGTQERFLFEDVDIALSPSTIANSILSYQSGGFRTEWISKFVSRQYLDNTQNENRSIDPYWVNDLVVRYHWDALPFVRSLTASLTVNNILNEKYVANGYTFGWISGGEQRHFNYYYPQAERHVMFNMKVGF</sequence>
<dbReference type="Proteomes" id="UP000233398">
    <property type="component" value="Unassembled WGS sequence"/>
</dbReference>
<dbReference type="InterPro" id="IPR010917">
    <property type="entry name" value="TonB_rcpt_CS"/>
</dbReference>
<evidence type="ECO:0000256" key="8">
    <source>
        <dbReference type="ARBA" id="ARBA00023065"/>
    </source>
</evidence>
<evidence type="ECO:0000259" key="14">
    <source>
        <dbReference type="Pfam" id="PF00593"/>
    </source>
</evidence>
<feature type="domain" description="TonB-dependent receptor plug" evidence="15">
    <location>
        <begin position="118"/>
        <end position="225"/>
    </location>
</feature>
<evidence type="ECO:0000256" key="2">
    <source>
        <dbReference type="ARBA" id="ARBA00022448"/>
    </source>
</evidence>
<keyword evidence="11 12" id="KW-0998">Cell outer membrane</keyword>
<evidence type="ECO:0000256" key="1">
    <source>
        <dbReference type="ARBA" id="ARBA00004571"/>
    </source>
</evidence>
<dbReference type="Gene3D" id="2.60.40.1120">
    <property type="entry name" value="Carboxypeptidase-like, regulatory domain"/>
    <property type="match status" value="1"/>
</dbReference>
<evidence type="ECO:0000313" key="16">
    <source>
        <dbReference type="EMBL" id="PKD45176.1"/>
    </source>
</evidence>
<evidence type="ECO:0000256" key="3">
    <source>
        <dbReference type="ARBA" id="ARBA00022452"/>
    </source>
</evidence>
<keyword evidence="8" id="KW-0406">Ion transport</keyword>
<gene>
    <name evidence="16" type="ORF">CWD77_06930</name>
</gene>
<proteinExistence type="inferred from homology"/>
<dbReference type="Pfam" id="PF13715">
    <property type="entry name" value="CarbopepD_reg_2"/>
    <property type="match status" value="1"/>
</dbReference>
<keyword evidence="7" id="KW-0408">Iron</keyword>
<evidence type="ECO:0000256" key="9">
    <source>
        <dbReference type="ARBA" id="ARBA00023077"/>
    </source>
</evidence>
<keyword evidence="16" id="KW-0675">Receptor</keyword>
<evidence type="ECO:0000256" key="12">
    <source>
        <dbReference type="PROSITE-ProRule" id="PRU01360"/>
    </source>
</evidence>
<dbReference type="InterPro" id="IPR036942">
    <property type="entry name" value="Beta-barrel_TonB_sf"/>
</dbReference>
<organism evidence="16 17">
    <name type="scientific">Rhodohalobacter barkolensis</name>
    <dbReference type="NCBI Taxonomy" id="2053187"/>
    <lineage>
        <taxon>Bacteria</taxon>
        <taxon>Pseudomonadati</taxon>
        <taxon>Balneolota</taxon>
        <taxon>Balneolia</taxon>
        <taxon>Balneolales</taxon>
        <taxon>Balneolaceae</taxon>
        <taxon>Rhodohalobacter</taxon>
    </lineage>
</organism>
<dbReference type="PROSITE" id="PS01156">
    <property type="entry name" value="TONB_DEPENDENT_REC_2"/>
    <property type="match status" value="1"/>
</dbReference>
<comment type="caution">
    <text evidence="16">The sequence shown here is derived from an EMBL/GenBank/DDBJ whole genome shotgun (WGS) entry which is preliminary data.</text>
</comment>
<dbReference type="PANTHER" id="PTHR32552">
    <property type="entry name" value="FERRICHROME IRON RECEPTOR-RELATED"/>
    <property type="match status" value="1"/>
</dbReference>
<keyword evidence="6" id="KW-0732">Signal</keyword>
<feature type="domain" description="TonB-dependent receptor-like beta-barrel" evidence="14">
    <location>
        <begin position="337"/>
        <end position="781"/>
    </location>
</feature>
<keyword evidence="9 13" id="KW-0798">TonB box</keyword>
<evidence type="ECO:0000256" key="13">
    <source>
        <dbReference type="RuleBase" id="RU003357"/>
    </source>
</evidence>
<dbReference type="Gene3D" id="2.40.170.20">
    <property type="entry name" value="TonB-dependent receptor, beta-barrel domain"/>
    <property type="match status" value="1"/>
</dbReference>
<keyword evidence="3 12" id="KW-1134">Transmembrane beta strand</keyword>
<dbReference type="InterPro" id="IPR008969">
    <property type="entry name" value="CarboxyPept-like_regulatory"/>
</dbReference>
<evidence type="ECO:0000313" key="17">
    <source>
        <dbReference type="Proteomes" id="UP000233398"/>
    </source>
</evidence>
<dbReference type="InterPro" id="IPR000531">
    <property type="entry name" value="Beta-barrel_TonB"/>
</dbReference>
<evidence type="ECO:0000256" key="6">
    <source>
        <dbReference type="ARBA" id="ARBA00022729"/>
    </source>
</evidence>
<dbReference type="OrthoDB" id="9761152at2"/>
<dbReference type="InterPro" id="IPR012910">
    <property type="entry name" value="Plug_dom"/>
</dbReference>
<dbReference type="SUPFAM" id="SSF56935">
    <property type="entry name" value="Porins"/>
    <property type="match status" value="1"/>
</dbReference>
<dbReference type="InterPro" id="IPR039426">
    <property type="entry name" value="TonB-dep_rcpt-like"/>
</dbReference>
<evidence type="ECO:0000256" key="4">
    <source>
        <dbReference type="ARBA" id="ARBA00022496"/>
    </source>
</evidence>
<dbReference type="Pfam" id="PF00593">
    <property type="entry name" value="TonB_dep_Rec_b-barrel"/>
    <property type="match status" value="1"/>
</dbReference>
<dbReference type="EMBL" id="PISP01000001">
    <property type="protein sequence ID" value="PKD45176.1"/>
    <property type="molecule type" value="Genomic_DNA"/>
</dbReference>
<protein>
    <submittedName>
        <fullName evidence="16">TonB-dependent receptor</fullName>
    </submittedName>
</protein>
<evidence type="ECO:0000259" key="15">
    <source>
        <dbReference type="Pfam" id="PF07715"/>
    </source>
</evidence>
<accession>A0A2N0VLV3</accession>
<keyword evidence="2 12" id="KW-0813">Transport</keyword>
<dbReference type="GO" id="GO:0015344">
    <property type="term" value="F:siderophore uptake transmembrane transporter activity"/>
    <property type="evidence" value="ECO:0007669"/>
    <property type="project" value="TreeGrafter"/>
</dbReference>
<keyword evidence="4" id="KW-0410">Iron transport</keyword>
<evidence type="ECO:0000256" key="10">
    <source>
        <dbReference type="ARBA" id="ARBA00023136"/>
    </source>
</evidence>